<dbReference type="STRING" id="180088.A0A1J8QTI9"/>
<organism evidence="4 5">
    <name type="scientific">Rhizopogon vesiculosus</name>
    <dbReference type="NCBI Taxonomy" id="180088"/>
    <lineage>
        <taxon>Eukaryota</taxon>
        <taxon>Fungi</taxon>
        <taxon>Dikarya</taxon>
        <taxon>Basidiomycota</taxon>
        <taxon>Agaricomycotina</taxon>
        <taxon>Agaricomycetes</taxon>
        <taxon>Agaricomycetidae</taxon>
        <taxon>Boletales</taxon>
        <taxon>Suillineae</taxon>
        <taxon>Rhizopogonaceae</taxon>
        <taxon>Rhizopogon</taxon>
    </lineage>
</organism>
<feature type="transmembrane region" description="Helical" evidence="2">
    <location>
        <begin position="291"/>
        <end position="311"/>
    </location>
</feature>
<dbReference type="Gene3D" id="3.10.20.90">
    <property type="entry name" value="Phosphatidylinositol 3-kinase Catalytic Subunit, Chain A, domain 1"/>
    <property type="match status" value="1"/>
</dbReference>
<comment type="caution">
    <text evidence="4">The sequence shown here is derived from an EMBL/GenBank/DDBJ whole genome shotgun (WGS) entry which is preliminary data.</text>
</comment>
<accession>A0A1J8QTI9</accession>
<dbReference type="Pfam" id="PF10302">
    <property type="entry name" value="Dsc3_N"/>
    <property type="match status" value="1"/>
</dbReference>
<dbReference type="PANTHER" id="PTHR28049:SF1">
    <property type="entry name" value="DSC E3 UBIQUITIN LIGASE COMPLEX SUBUNIT 3"/>
    <property type="match status" value="1"/>
</dbReference>
<dbReference type="Proteomes" id="UP000183567">
    <property type="component" value="Unassembled WGS sequence"/>
</dbReference>
<feature type="region of interest" description="Disordered" evidence="1">
    <location>
        <begin position="1"/>
        <end position="31"/>
    </location>
</feature>
<dbReference type="GO" id="GO:0005783">
    <property type="term" value="C:endoplasmic reticulum"/>
    <property type="evidence" value="ECO:0007669"/>
    <property type="project" value="TreeGrafter"/>
</dbReference>
<dbReference type="InterPro" id="IPR025390">
    <property type="entry name" value="Dsc3_C"/>
</dbReference>
<feature type="transmembrane region" description="Helical" evidence="2">
    <location>
        <begin position="217"/>
        <end position="236"/>
    </location>
</feature>
<evidence type="ECO:0000256" key="1">
    <source>
        <dbReference type="SAM" id="MobiDB-lite"/>
    </source>
</evidence>
<dbReference type="Pfam" id="PF13373">
    <property type="entry name" value="Dsc3_C"/>
    <property type="match status" value="1"/>
</dbReference>
<keyword evidence="2" id="KW-1133">Transmembrane helix</keyword>
<dbReference type="SUPFAM" id="SSF54236">
    <property type="entry name" value="Ubiquitin-like"/>
    <property type="match status" value="1"/>
</dbReference>
<dbReference type="OrthoDB" id="2556122at2759"/>
<dbReference type="InterPro" id="IPR019413">
    <property type="entry name" value="Dsc3_ub-like_dom"/>
</dbReference>
<dbReference type="EMBL" id="LVVM01002411">
    <property type="protein sequence ID" value="OJA16713.1"/>
    <property type="molecule type" value="Genomic_DNA"/>
</dbReference>
<dbReference type="InterPro" id="IPR045226">
    <property type="entry name" value="Dsc3"/>
</dbReference>
<dbReference type="GO" id="GO:0044695">
    <property type="term" value="C:Dsc E3 ubiquitin ligase complex"/>
    <property type="evidence" value="ECO:0007669"/>
    <property type="project" value="InterPro"/>
</dbReference>
<feature type="domain" description="Ubiquitin-like" evidence="3">
    <location>
        <begin position="30"/>
        <end position="89"/>
    </location>
</feature>
<keyword evidence="2" id="KW-0812">Transmembrane</keyword>
<protein>
    <recommendedName>
        <fullName evidence="3">Ubiquitin-like domain-containing protein</fullName>
    </recommendedName>
</protein>
<evidence type="ECO:0000259" key="3">
    <source>
        <dbReference type="PROSITE" id="PS50053"/>
    </source>
</evidence>
<evidence type="ECO:0000313" key="4">
    <source>
        <dbReference type="EMBL" id="OJA16713.1"/>
    </source>
</evidence>
<keyword evidence="2" id="KW-0472">Membrane</keyword>
<dbReference type="CDD" id="cd17039">
    <property type="entry name" value="Ubl_ubiquitin_like"/>
    <property type="match status" value="1"/>
</dbReference>
<keyword evidence="5" id="KW-1185">Reference proteome</keyword>
<reference evidence="4 5" key="1">
    <citation type="submission" date="2016-03" db="EMBL/GenBank/DDBJ databases">
        <title>Comparative genomics of the ectomycorrhizal sister species Rhizopogon vinicolor and Rhizopogon vesiculosus (Basidiomycota: Boletales) reveals a divergence of the mating type B locus.</title>
        <authorList>
            <person name="Mujic A.B."/>
            <person name="Kuo A."/>
            <person name="Tritt A."/>
            <person name="Lipzen A."/>
            <person name="Chen C."/>
            <person name="Johnson J."/>
            <person name="Sharma A."/>
            <person name="Barry K."/>
            <person name="Grigoriev I.V."/>
            <person name="Spatafora J.W."/>
        </authorList>
    </citation>
    <scope>NUCLEOTIDE SEQUENCE [LARGE SCALE GENOMIC DNA]</scope>
    <source>
        <strain evidence="4 5">AM-OR11-056</strain>
    </source>
</reference>
<feature type="compositionally biased region" description="Basic and acidic residues" evidence="1">
    <location>
        <begin position="1"/>
        <end position="14"/>
    </location>
</feature>
<dbReference type="AlphaFoldDB" id="A0A1J8QTI9"/>
<dbReference type="InterPro" id="IPR000626">
    <property type="entry name" value="Ubiquitin-like_dom"/>
</dbReference>
<evidence type="ECO:0000313" key="5">
    <source>
        <dbReference type="Proteomes" id="UP000183567"/>
    </source>
</evidence>
<proteinExistence type="predicted"/>
<name>A0A1J8QTI9_9AGAM</name>
<dbReference type="PANTHER" id="PTHR28049">
    <property type="entry name" value="TRANSMEMBRANE PROTEIN YOR223W"/>
    <property type="match status" value="1"/>
</dbReference>
<dbReference type="PROSITE" id="PS50053">
    <property type="entry name" value="UBIQUITIN_2"/>
    <property type="match status" value="1"/>
</dbReference>
<gene>
    <name evidence="4" type="ORF">AZE42_06883</name>
</gene>
<dbReference type="InterPro" id="IPR029071">
    <property type="entry name" value="Ubiquitin-like_domsf"/>
</dbReference>
<evidence type="ECO:0000256" key="2">
    <source>
        <dbReference type="SAM" id="Phobius"/>
    </source>
</evidence>
<sequence length="346" mass="39378">MLSEKAKGKQREIDLPVDQPSTSTTPDDSRDLTIRFTDGVPDLKLTVSLKDTVREVKANIVTSLPELKDHRLRLIHSGRLLTDGTLLHEWLKTLEERQERATSRSQEVSKEDQLVTWLHCSVGPKIEPGENEEEQPLVAQLQPLRGFDRLAAAGFSEEDIANFRRQFHSQSSSNYLDMEFESEEDYDEHARALEEQWIDSMDSVNTATLSAASSQNLILRGIVIGFFFPIMPFFFLREAKPAVFWEEGEHEGGESVVFSRRTQKIDDEHALALEAQWIDSISVNAAPLSAASLWSLVIDIGFFFQMIPFFFPHEAKPAVFWEEAREWGVGYDGPYTMDRKVARCIA</sequence>